<feature type="transmembrane region" description="Helical" evidence="2">
    <location>
        <begin position="297"/>
        <end position="322"/>
    </location>
</feature>
<feature type="region of interest" description="Disordered" evidence="1">
    <location>
        <begin position="556"/>
        <end position="575"/>
    </location>
</feature>
<comment type="caution">
    <text evidence="4">The sequence shown here is derived from an EMBL/GenBank/DDBJ whole genome shotgun (WGS) entry which is preliminary data.</text>
</comment>
<evidence type="ECO:0000313" key="4">
    <source>
        <dbReference type="EMBL" id="GJE99940.1"/>
    </source>
</evidence>
<reference evidence="4 5" key="1">
    <citation type="submission" date="2021-08" db="EMBL/GenBank/DDBJ databases">
        <title>Draft Genome Sequence of Phanerochaete sordida strain YK-624.</title>
        <authorList>
            <person name="Mori T."/>
            <person name="Dohra H."/>
            <person name="Suzuki T."/>
            <person name="Kawagishi H."/>
            <person name="Hirai H."/>
        </authorList>
    </citation>
    <scope>NUCLEOTIDE SEQUENCE [LARGE SCALE GENOMIC DNA]</scope>
    <source>
        <strain evidence="4 5">YK-624</strain>
    </source>
</reference>
<evidence type="ECO:0000313" key="5">
    <source>
        <dbReference type="Proteomes" id="UP000703269"/>
    </source>
</evidence>
<feature type="region of interest" description="Disordered" evidence="1">
    <location>
        <begin position="350"/>
        <end position="521"/>
    </location>
</feature>
<proteinExistence type="predicted"/>
<feature type="compositionally biased region" description="Low complexity" evidence="1">
    <location>
        <begin position="475"/>
        <end position="492"/>
    </location>
</feature>
<keyword evidence="5" id="KW-1185">Reference proteome</keyword>
<dbReference type="EMBL" id="BPQB01000126">
    <property type="protein sequence ID" value="GJE99940.1"/>
    <property type="molecule type" value="Genomic_DNA"/>
</dbReference>
<dbReference type="AlphaFoldDB" id="A0A9P3LM16"/>
<evidence type="ECO:0000256" key="2">
    <source>
        <dbReference type="SAM" id="Phobius"/>
    </source>
</evidence>
<dbReference type="OrthoDB" id="2563021at2759"/>
<feature type="compositionally biased region" description="Basic and acidic residues" evidence="1">
    <location>
        <begin position="388"/>
        <end position="399"/>
    </location>
</feature>
<organism evidence="4 5">
    <name type="scientific">Phanerochaete sordida</name>
    <dbReference type="NCBI Taxonomy" id="48140"/>
    <lineage>
        <taxon>Eukaryota</taxon>
        <taxon>Fungi</taxon>
        <taxon>Dikarya</taxon>
        <taxon>Basidiomycota</taxon>
        <taxon>Agaricomycotina</taxon>
        <taxon>Agaricomycetes</taxon>
        <taxon>Polyporales</taxon>
        <taxon>Phanerochaetaceae</taxon>
        <taxon>Phanerochaete</taxon>
    </lineage>
</organism>
<dbReference type="Proteomes" id="UP000703269">
    <property type="component" value="Unassembled WGS sequence"/>
</dbReference>
<keyword evidence="2" id="KW-0812">Transmembrane</keyword>
<name>A0A9P3LM16_9APHY</name>
<feature type="compositionally biased region" description="Low complexity" evidence="1">
    <location>
        <begin position="454"/>
        <end position="467"/>
    </location>
</feature>
<feature type="signal peptide" evidence="3">
    <location>
        <begin position="1"/>
        <end position="32"/>
    </location>
</feature>
<keyword evidence="2" id="KW-1133">Transmembrane helix</keyword>
<evidence type="ECO:0000256" key="1">
    <source>
        <dbReference type="SAM" id="MobiDB-lite"/>
    </source>
</evidence>
<accession>A0A9P3LM16</accession>
<evidence type="ECO:0000256" key="3">
    <source>
        <dbReference type="SAM" id="SignalP"/>
    </source>
</evidence>
<sequence>MRAGRHKAVTWTCAHLTLTFICLVLFASFAAAGNDPLVSQSFSFDLTPKVPITAQCDTLHITWGRQKEESGTELVAPFFLRVFSSESDVPLDIPAGSGPSFDWPVPFAPFTEYQVCMFDAANNTGGCQDIYTVYPTSSSTVTGTPNCTILSDSHVNQALGVAAETSTGPLSKTSTVGQCADISVLPTNGTPPYTLTISPTLRAPLIKTSDTMGPINDTISLSWGSSFFVSLADSSGMRWSIGPLHTGNGSTACLDTDDVKSKNKSNGVGRKMHMIEAASDSSSDGHHSDSHTVKVQIWAAAISIAGSVILGILVGLLSTLLYMRCTARRARKIEDARALRTSKLIKRKDYAQRMSVQIPSPGQPRDEDDEDGESDDELGGSTVTGHPDWQEPTERRKAVSMDSMRSAGASRENVRTPAVPGERARRPPPSSFPTNPTMRRTSTPLPSPVRRRPTPLLTPALRRPASLSTPTRQFPTLPRTPASTLPAPASAPVRKLPTPLPAPIRRLPAPPRPPRPADDVLDISAPPRFGLAPRYNSPEYMGTRPTIATQSLRTVRPLPTPPARLQSEGESAWWV</sequence>
<gene>
    <name evidence="4" type="ORF">PsYK624_162160</name>
</gene>
<protein>
    <recommendedName>
        <fullName evidence="6">Fibronectin type-III domain-containing protein</fullName>
    </recommendedName>
</protein>
<feature type="chain" id="PRO_5040340304" description="Fibronectin type-III domain-containing protein" evidence="3">
    <location>
        <begin position="33"/>
        <end position="575"/>
    </location>
</feature>
<evidence type="ECO:0008006" key="6">
    <source>
        <dbReference type="Google" id="ProtNLM"/>
    </source>
</evidence>
<feature type="compositionally biased region" description="Acidic residues" evidence="1">
    <location>
        <begin position="366"/>
        <end position="378"/>
    </location>
</feature>
<feature type="compositionally biased region" description="Pro residues" evidence="1">
    <location>
        <begin position="498"/>
        <end position="514"/>
    </location>
</feature>
<keyword evidence="3" id="KW-0732">Signal</keyword>
<keyword evidence="2" id="KW-0472">Membrane</keyword>